<dbReference type="Gene3D" id="3.90.180.10">
    <property type="entry name" value="Medium-chain alcohol dehydrogenases, catalytic domain"/>
    <property type="match status" value="1"/>
</dbReference>
<dbReference type="HOGENOM" id="CLU_026673_29_1_1"/>
<dbReference type="Proteomes" id="UP000053257">
    <property type="component" value="Unassembled WGS sequence"/>
</dbReference>
<sequence length="353" mass="38109">MVKNGTILYAQHPTGLIEPGVTVKYVEQEIDLDSAPLNGGVLVKVIAMSSDPYMRYRMREPDNKHAAFSPHLTLGYPVDNFGVGRVVRSEDPNLKVGDFVEGYLTFQEYSIFPGPKEQQHFLKYLVKIDRPPSIPASVYTGTLGLAGKSAFVAFDTWGKPKAKDSKTLFVSGAAGPVGTFVCEYAKVCNPNLQVIASAGSPEKIAILKQVGVDVPFNYKEQDTAAVLREHGPIDIYWDNVCGSTLDAALVNMAPTGLIIACGAIAAANTNGDGCNHFEEIFERSLTVHGFTLGTGESAAAMPRFYEVVTPLILEGKITTREHRYSLKEAGEALLAVHLGKNTGKAVVIVSDDE</sequence>
<dbReference type="EMBL" id="KN840610">
    <property type="protein sequence ID" value="KIP03546.1"/>
    <property type="molecule type" value="Genomic_DNA"/>
</dbReference>
<dbReference type="GO" id="GO:0016628">
    <property type="term" value="F:oxidoreductase activity, acting on the CH-CH group of donors, NAD or NADP as acceptor"/>
    <property type="evidence" value="ECO:0007669"/>
    <property type="project" value="InterPro"/>
</dbReference>
<dbReference type="Pfam" id="PF16884">
    <property type="entry name" value="ADH_N_2"/>
    <property type="match status" value="1"/>
</dbReference>
<dbReference type="CDD" id="cd05288">
    <property type="entry name" value="PGDH"/>
    <property type="match status" value="1"/>
</dbReference>
<dbReference type="InterPro" id="IPR036291">
    <property type="entry name" value="NAD(P)-bd_dom_sf"/>
</dbReference>
<dbReference type="Pfam" id="PF00107">
    <property type="entry name" value="ADH_zinc_N"/>
    <property type="match status" value="1"/>
</dbReference>
<keyword evidence="1" id="KW-0560">Oxidoreductase</keyword>
<organism evidence="4 5">
    <name type="scientific">Phlebiopsis gigantea (strain 11061_1 CR5-6)</name>
    <name type="common">White-rot fungus</name>
    <name type="synonym">Peniophora gigantea</name>
    <dbReference type="NCBI Taxonomy" id="745531"/>
    <lineage>
        <taxon>Eukaryota</taxon>
        <taxon>Fungi</taxon>
        <taxon>Dikarya</taxon>
        <taxon>Basidiomycota</taxon>
        <taxon>Agaricomycotina</taxon>
        <taxon>Agaricomycetes</taxon>
        <taxon>Polyporales</taxon>
        <taxon>Phanerochaetaceae</taxon>
        <taxon>Phlebiopsis</taxon>
    </lineage>
</organism>
<feature type="domain" description="Alcohol dehydrogenase-like C-terminal" evidence="2">
    <location>
        <begin position="176"/>
        <end position="301"/>
    </location>
</feature>
<dbReference type="PANTHER" id="PTHR43205:SF7">
    <property type="entry name" value="PROSTAGLANDIN REDUCTASE 1"/>
    <property type="match status" value="1"/>
</dbReference>
<gene>
    <name evidence="4" type="ORF">PHLGIDRAFT_77403</name>
</gene>
<evidence type="ECO:0000259" key="3">
    <source>
        <dbReference type="Pfam" id="PF16884"/>
    </source>
</evidence>
<dbReference type="PANTHER" id="PTHR43205">
    <property type="entry name" value="PROSTAGLANDIN REDUCTASE"/>
    <property type="match status" value="1"/>
</dbReference>
<dbReference type="InterPro" id="IPR045010">
    <property type="entry name" value="MDR_fam"/>
</dbReference>
<evidence type="ECO:0000313" key="4">
    <source>
        <dbReference type="EMBL" id="KIP03546.1"/>
    </source>
</evidence>
<evidence type="ECO:0008006" key="6">
    <source>
        <dbReference type="Google" id="ProtNLM"/>
    </source>
</evidence>
<dbReference type="SUPFAM" id="SSF51735">
    <property type="entry name" value="NAD(P)-binding Rossmann-fold domains"/>
    <property type="match status" value="1"/>
</dbReference>
<feature type="domain" description="Oxidoreductase N-terminal" evidence="3">
    <location>
        <begin position="7"/>
        <end position="115"/>
    </location>
</feature>
<keyword evidence="5" id="KW-1185">Reference proteome</keyword>
<dbReference type="SUPFAM" id="SSF50129">
    <property type="entry name" value="GroES-like"/>
    <property type="match status" value="1"/>
</dbReference>
<dbReference type="AlphaFoldDB" id="A0A0C3RSU2"/>
<dbReference type="OrthoDB" id="809632at2759"/>
<proteinExistence type="predicted"/>
<dbReference type="InterPro" id="IPR013149">
    <property type="entry name" value="ADH-like_C"/>
</dbReference>
<dbReference type="InterPro" id="IPR041694">
    <property type="entry name" value="ADH_N_2"/>
</dbReference>
<evidence type="ECO:0000313" key="5">
    <source>
        <dbReference type="Proteomes" id="UP000053257"/>
    </source>
</evidence>
<reference evidence="4 5" key="1">
    <citation type="journal article" date="2014" name="PLoS Genet.">
        <title>Analysis of the Phlebiopsis gigantea genome, transcriptome and secretome provides insight into its pioneer colonization strategies of wood.</title>
        <authorList>
            <person name="Hori C."/>
            <person name="Ishida T."/>
            <person name="Igarashi K."/>
            <person name="Samejima M."/>
            <person name="Suzuki H."/>
            <person name="Master E."/>
            <person name="Ferreira P."/>
            <person name="Ruiz-Duenas F.J."/>
            <person name="Held B."/>
            <person name="Canessa P."/>
            <person name="Larrondo L.F."/>
            <person name="Schmoll M."/>
            <person name="Druzhinina I.S."/>
            <person name="Kubicek C.P."/>
            <person name="Gaskell J.A."/>
            <person name="Kersten P."/>
            <person name="St John F."/>
            <person name="Glasner J."/>
            <person name="Sabat G."/>
            <person name="Splinter BonDurant S."/>
            <person name="Syed K."/>
            <person name="Yadav J."/>
            <person name="Mgbeahuruike A.C."/>
            <person name="Kovalchuk A."/>
            <person name="Asiegbu F.O."/>
            <person name="Lackner G."/>
            <person name="Hoffmeister D."/>
            <person name="Rencoret J."/>
            <person name="Gutierrez A."/>
            <person name="Sun H."/>
            <person name="Lindquist E."/>
            <person name="Barry K."/>
            <person name="Riley R."/>
            <person name="Grigoriev I.V."/>
            <person name="Henrissat B."/>
            <person name="Kues U."/>
            <person name="Berka R.M."/>
            <person name="Martinez A.T."/>
            <person name="Covert S.F."/>
            <person name="Blanchette R.A."/>
            <person name="Cullen D."/>
        </authorList>
    </citation>
    <scope>NUCLEOTIDE SEQUENCE [LARGE SCALE GENOMIC DNA]</scope>
    <source>
        <strain evidence="4 5">11061_1 CR5-6</strain>
    </source>
</reference>
<protein>
    <recommendedName>
        <fullName evidence="6">Enoyl reductase (ER) domain-containing protein</fullName>
    </recommendedName>
</protein>
<evidence type="ECO:0000256" key="1">
    <source>
        <dbReference type="ARBA" id="ARBA00023002"/>
    </source>
</evidence>
<dbReference type="Gene3D" id="3.40.50.720">
    <property type="entry name" value="NAD(P)-binding Rossmann-like Domain"/>
    <property type="match status" value="1"/>
</dbReference>
<evidence type="ECO:0000259" key="2">
    <source>
        <dbReference type="Pfam" id="PF00107"/>
    </source>
</evidence>
<dbReference type="InterPro" id="IPR011032">
    <property type="entry name" value="GroES-like_sf"/>
</dbReference>
<name>A0A0C3RSU2_PHLG1</name>
<accession>A0A0C3RSU2</accession>